<keyword evidence="7" id="KW-1185">Reference proteome</keyword>
<reference evidence="6 7" key="1">
    <citation type="journal article" date="2019" name="Sci. Data">
        <title>Hybrid genome assembly and annotation of Danionella translucida.</title>
        <authorList>
            <person name="Kadobianskyi M."/>
            <person name="Schulze L."/>
            <person name="Schuelke M."/>
            <person name="Judkewitz B."/>
        </authorList>
    </citation>
    <scope>NUCLEOTIDE SEQUENCE [LARGE SCALE GENOMIC DNA]</scope>
    <source>
        <strain evidence="6 7">Bolton</strain>
    </source>
</reference>
<dbReference type="PANTHER" id="PTHR12694:SF9">
    <property type="entry name" value="TFIIA-ALPHA AND BETA-LIKE FACTOR"/>
    <property type="match status" value="1"/>
</dbReference>
<dbReference type="GO" id="GO:0006367">
    <property type="term" value="P:transcription initiation at RNA polymerase II promoter"/>
    <property type="evidence" value="ECO:0007669"/>
    <property type="project" value="InterPro"/>
</dbReference>
<evidence type="ECO:0000313" key="7">
    <source>
        <dbReference type="Proteomes" id="UP000316079"/>
    </source>
</evidence>
<organism evidence="6 7">
    <name type="scientific">Danionella cerebrum</name>
    <dbReference type="NCBI Taxonomy" id="2873325"/>
    <lineage>
        <taxon>Eukaryota</taxon>
        <taxon>Metazoa</taxon>
        <taxon>Chordata</taxon>
        <taxon>Craniata</taxon>
        <taxon>Vertebrata</taxon>
        <taxon>Euteleostomi</taxon>
        <taxon>Actinopterygii</taxon>
        <taxon>Neopterygii</taxon>
        <taxon>Teleostei</taxon>
        <taxon>Ostariophysi</taxon>
        <taxon>Cypriniformes</taxon>
        <taxon>Danionidae</taxon>
        <taxon>Danioninae</taxon>
        <taxon>Danionella</taxon>
    </lineage>
</organism>
<name>A0A553QG88_9TELE</name>
<dbReference type="Gene3D" id="2.30.18.10">
    <property type="entry name" value="Transcription factor IIA (TFIIA), beta-barrel domain"/>
    <property type="match status" value="1"/>
</dbReference>
<sequence>MLPNANTVPKLYLSVIEDLWESKVLQSKAVESFIRENNPSNFILQLPASYSKPTVVIPGAHGLQNYASKTSCASVAFSLPPGISYPVQIPAGVTLQTASGHFYKVNVPVMVTRGTQQVLSQPAPAFLPPPTLPGQTQTTKIQPPVLPPPEPELLPGSGSAVELAPPEVDAFSESPDEFSLDDIEFSPQTVVNMAPGPGATEHQSCSHDLVMDPLLQSSIPDLKLKTELSFSPLMEIPQLAGTFSQGDEQIPQLDGAADSSSESLENDDEDNEELELLGEEEILGMISSNEEEELQEEEDPLNSEDDVSDQDIPEIFDTENVIVCQYDKIHRSKNRWKFYLKDGVMCYGGKDYVFSKALGEAEW</sequence>
<dbReference type="InterPro" id="IPR004855">
    <property type="entry name" value="TFIIA_asu/bsu"/>
</dbReference>
<keyword evidence="4" id="KW-0539">Nucleus</keyword>
<dbReference type="Proteomes" id="UP000316079">
    <property type="component" value="Unassembled WGS sequence"/>
</dbReference>
<dbReference type="PANTHER" id="PTHR12694">
    <property type="entry name" value="TRANSCRIPTION INITIATION FACTOR IIA SUBUNIT 1"/>
    <property type="match status" value="1"/>
</dbReference>
<evidence type="ECO:0000256" key="1">
    <source>
        <dbReference type="ARBA" id="ARBA00004123"/>
    </source>
</evidence>
<dbReference type="AlphaFoldDB" id="A0A553QG88"/>
<evidence type="ECO:0000256" key="4">
    <source>
        <dbReference type="ARBA" id="ARBA00023242"/>
    </source>
</evidence>
<keyword evidence="3" id="KW-0804">Transcription</keyword>
<dbReference type="InterPro" id="IPR009088">
    <property type="entry name" value="TFIIA_b-brl"/>
</dbReference>
<dbReference type="GO" id="GO:0005672">
    <property type="term" value="C:transcription factor TFIIA complex"/>
    <property type="evidence" value="ECO:0007669"/>
    <property type="project" value="InterPro"/>
</dbReference>
<evidence type="ECO:0000256" key="3">
    <source>
        <dbReference type="ARBA" id="ARBA00023163"/>
    </source>
</evidence>
<accession>A0A553QG88</accession>
<proteinExistence type="inferred from homology"/>
<evidence type="ECO:0000256" key="5">
    <source>
        <dbReference type="SAM" id="MobiDB-lite"/>
    </source>
</evidence>
<dbReference type="Pfam" id="PF03153">
    <property type="entry name" value="TFIIA"/>
    <property type="match status" value="1"/>
</dbReference>
<feature type="region of interest" description="Disordered" evidence="5">
    <location>
        <begin position="246"/>
        <end position="272"/>
    </location>
</feature>
<evidence type="ECO:0000313" key="6">
    <source>
        <dbReference type="EMBL" id="TRY88915.1"/>
    </source>
</evidence>
<dbReference type="SUPFAM" id="SSF50784">
    <property type="entry name" value="Transcription factor IIA (TFIIA), beta-barrel domain"/>
    <property type="match status" value="1"/>
</dbReference>
<comment type="similarity">
    <text evidence="2">Belongs to the TFIIA subunit 1 family.</text>
</comment>
<evidence type="ECO:0008006" key="8">
    <source>
        <dbReference type="Google" id="ProtNLM"/>
    </source>
</evidence>
<dbReference type="OrthoDB" id="6275927at2759"/>
<evidence type="ECO:0000256" key="2">
    <source>
        <dbReference type="ARBA" id="ARBA00010059"/>
    </source>
</evidence>
<dbReference type="STRING" id="623744.A0A553QG88"/>
<dbReference type="CDD" id="cd07976">
    <property type="entry name" value="TFIIA_alpha_beta_like"/>
    <property type="match status" value="1"/>
</dbReference>
<dbReference type="EMBL" id="SRMA01026015">
    <property type="protein sequence ID" value="TRY88915.1"/>
    <property type="molecule type" value="Genomic_DNA"/>
</dbReference>
<comment type="subcellular location">
    <subcellularLocation>
        <location evidence="1">Nucleus</location>
    </subcellularLocation>
</comment>
<dbReference type="SMART" id="SM01371">
    <property type="entry name" value="TFIIA"/>
    <property type="match status" value="1"/>
</dbReference>
<comment type="caution">
    <text evidence="6">The sequence shown here is derived from an EMBL/GenBank/DDBJ whole genome shotgun (WGS) entry which is preliminary data.</text>
</comment>
<dbReference type="FunFam" id="2.30.18.10:FF:000002">
    <property type="entry name" value="Transcription initiation factor IIA subunit 1"/>
    <property type="match status" value="1"/>
</dbReference>
<protein>
    <recommendedName>
        <fullName evidence="8">TFIIA-alpha and beta-like factor</fullName>
    </recommendedName>
</protein>
<gene>
    <name evidence="6" type="ORF">DNTS_027658</name>
</gene>